<comment type="caution">
    <text evidence="1">The sequence shown here is derived from an EMBL/GenBank/DDBJ whole genome shotgun (WGS) entry which is preliminary data.</text>
</comment>
<protein>
    <submittedName>
        <fullName evidence="1">Uncharacterized protein</fullName>
    </submittedName>
</protein>
<dbReference type="AlphaFoldDB" id="A0A1R2CYA6"/>
<gene>
    <name evidence="1" type="ORF">SteCoe_2896</name>
</gene>
<keyword evidence="2" id="KW-1185">Reference proteome</keyword>
<dbReference type="Proteomes" id="UP000187209">
    <property type="component" value="Unassembled WGS sequence"/>
</dbReference>
<evidence type="ECO:0000313" key="1">
    <source>
        <dbReference type="EMBL" id="OMJ93986.1"/>
    </source>
</evidence>
<organism evidence="1 2">
    <name type="scientific">Stentor coeruleus</name>
    <dbReference type="NCBI Taxonomy" id="5963"/>
    <lineage>
        <taxon>Eukaryota</taxon>
        <taxon>Sar</taxon>
        <taxon>Alveolata</taxon>
        <taxon>Ciliophora</taxon>
        <taxon>Postciliodesmatophora</taxon>
        <taxon>Heterotrichea</taxon>
        <taxon>Heterotrichida</taxon>
        <taxon>Stentoridae</taxon>
        <taxon>Stentor</taxon>
    </lineage>
</organism>
<proteinExistence type="predicted"/>
<name>A0A1R2CYA6_9CILI</name>
<accession>A0A1R2CYA6</accession>
<dbReference type="EMBL" id="MPUH01000033">
    <property type="protein sequence ID" value="OMJ93986.1"/>
    <property type="molecule type" value="Genomic_DNA"/>
</dbReference>
<reference evidence="1 2" key="1">
    <citation type="submission" date="2016-11" db="EMBL/GenBank/DDBJ databases">
        <title>The macronuclear genome of Stentor coeruleus: a giant cell with tiny introns.</title>
        <authorList>
            <person name="Slabodnick M."/>
            <person name="Ruby J.G."/>
            <person name="Reiff S.B."/>
            <person name="Swart E.C."/>
            <person name="Gosai S."/>
            <person name="Prabakaran S."/>
            <person name="Witkowska E."/>
            <person name="Larue G.E."/>
            <person name="Fisher S."/>
            <person name="Freeman R.M."/>
            <person name="Gunawardena J."/>
            <person name="Chu W."/>
            <person name="Stover N.A."/>
            <person name="Gregory B.D."/>
            <person name="Nowacki M."/>
            <person name="Derisi J."/>
            <person name="Roy S.W."/>
            <person name="Marshall W.F."/>
            <person name="Sood P."/>
        </authorList>
    </citation>
    <scope>NUCLEOTIDE SEQUENCE [LARGE SCALE GENOMIC DNA]</scope>
    <source>
        <strain evidence="1">WM001</strain>
    </source>
</reference>
<evidence type="ECO:0000313" key="2">
    <source>
        <dbReference type="Proteomes" id="UP000187209"/>
    </source>
</evidence>
<sequence>MLRVIPIRQIEISEKYDKQTVMNRIKYVHPKVLKAIEQGRPRSPFLLIRDSHQPMNGDLRKKCSCNF</sequence>